<organism evidence="9 10">
    <name type="scientific">Phlebiopsis gigantea (strain 11061_1 CR5-6)</name>
    <name type="common">White-rot fungus</name>
    <name type="synonym">Peniophora gigantea</name>
    <dbReference type="NCBI Taxonomy" id="745531"/>
    <lineage>
        <taxon>Eukaryota</taxon>
        <taxon>Fungi</taxon>
        <taxon>Dikarya</taxon>
        <taxon>Basidiomycota</taxon>
        <taxon>Agaricomycotina</taxon>
        <taxon>Agaricomycetes</taxon>
        <taxon>Polyporales</taxon>
        <taxon>Phanerochaetaceae</taxon>
        <taxon>Phlebiopsis</taxon>
    </lineage>
</organism>
<keyword evidence="4" id="KW-0378">Hydrolase</keyword>
<dbReference type="InterPro" id="IPR001261">
    <property type="entry name" value="ArgE/DapE_CS"/>
</dbReference>
<dbReference type="GO" id="GO:0046872">
    <property type="term" value="F:metal ion binding"/>
    <property type="evidence" value="ECO:0007669"/>
    <property type="project" value="UniProtKB-KW"/>
</dbReference>
<dbReference type="Proteomes" id="UP000053257">
    <property type="component" value="Unassembled WGS sequence"/>
</dbReference>
<evidence type="ECO:0000256" key="1">
    <source>
        <dbReference type="ARBA" id="ARBA00006247"/>
    </source>
</evidence>
<evidence type="ECO:0000259" key="8">
    <source>
        <dbReference type="Pfam" id="PF07687"/>
    </source>
</evidence>
<dbReference type="GO" id="GO:0000328">
    <property type="term" value="C:fungal-type vacuole lumen"/>
    <property type="evidence" value="ECO:0007669"/>
    <property type="project" value="TreeGrafter"/>
</dbReference>
<feature type="binding site" evidence="7">
    <location>
        <position position="155"/>
    </location>
    <ligand>
        <name>Zn(2+)</name>
        <dbReference type="ChEBI" id="CHEBI:29105"/>
        <label>1</label>
    </ligand>
</feature>
<keyword evidence="10" id="KW-1185">Reference proteome</keyword>
<dbReference type="Gene3D" id="3.40.630.10">
    <property type="entry name" value="Zn peptidases"/>
    <property type="match status" value="1"/>
</dbReference>
<protein>
    <recommendedName>
        <fullName evidence="8">Peptidase M20 dimerisation domain-containing protein</fullName>
    </recommendedName>
</protein>
<evidence type="ECO:0000313" key="9">
    <source>
        <dbReference type="EMBL" id="KIP07996.1"/>
    </source>
</evidence>
<feature type="active site" evidence="6">
    <location>
        <position position="122"/>
    </location>
</feature>
<proteinExistence type="inferred from homology"/>
<dbReference type="EMBL" id="KN840487">
    <property type="protein sequence ID" value="KIP07996.1"/>
    <property type="molecule type" value="Genomic_DNA"/>
</dbReference>
<feature type="binding site" evidence="7">
    <location>
        <position position="496"/>
    </location>
    <ligand>
        <name>Zn(2+)</name>
        <dbReference type="ChEBI" id="CHEBI:29105"/>
        <label>1</label>
    </ligand>
</feature>
<dbReference type="HOGENOM" id="CLU_021802_11_0_1"/>
<accession>A0A0C3RZU6</accession>
<feature type="binding site" evidence="7">
    <location>
        <position position="190"/>
    </location>
    <ligand>
        <name>Zn(2+)</name>
        <dbReference type="ChEBI" id="CHEBI:29105"/>
        <label>1</label>
    </ligand>
</feature>
<feature type="binding site" evidence="7">
    <location>
        <position position="120"/>
    </location>
    <ligand>
        <name>Zn(2+)</name>
        <dbReference type="ChEBI" id="CHEBI:29105"/>
        <label>2</label>
    </ligand>
</feature>
<dbReference type="GO" id="GO:0051603">
    <property type="term" value="P:proteolysis involved in protein catabolic process"/>
    <property type="evidence" value="ECO:0007669"/>
    <property type="project" value="TreeGrafter"/>
</dbReference>
<dbReference type="Pfam" id="PF07687">
    <property type="entry name" value="M20_dimer"/>
    <property type="match status" value="1"/>
</dbReference>
<reference evidence="9 10" key="1">
    <citation type="journal article" date="2014" name="PLoS Genet.">
        <title>Analysis of the Phlebiopsis gigantea genome, transcriptome and secretome provides insight into its pioneer colonization strategies of wood.</title>
        <authorList>
            <person name="Hori C."/>
            <person name="Ishida T."/>
            <person name="Igarashi K."/>
            <person name="Samejima M."/>
            <person name="Suzuki H."/>
            <person name="Master E."/>
            <person name="Ferreira P."/>
            <person name="Ruiz-Duenas F.J."/>
            <person name="Held B."/>
            <person name="Canessa P."/>
            <person name="Larrondo L.F."/>
            <person name="Schmoll M."/>
            <person name="Druzhinina I.S."/>
            <person name="Kubicek C.P."/>
            <person name="Gaskell J.A."/>
            <person name="Kersten P."/>
            <person name="St John F."/>
            <person name="Glasner J."/>
            <person name="Sabat G."/>
            <person name="Splinter BonDurant S."/>
            <person name="Syed K."/>
            <person name="Yadav J."/>
            <person name="Mgbeahuruike A.C."/>
            <person name="Kovalchuk A."/>
            <person name="Asiegbu F.O."/>
            <person name="Lackner G."/>
            <person name="Hoffmeister D."/>
            <person name="Rencoret J."/>
            <person name="Gutierrez A."/>
            <person name="Sun H."/>
            <person name="Lindquist E."/>
            <person name="Barry K."/>
            <person name="Riley R."/>
            <person name="Grigoriev I.V."/>
            <person name="Henrissat B."/>
            <person name="Kues U."/>
            <person name="Berka R.M."/>
            <person name="Martinez A.T."/>
            <person name="Covert S.F."/>
            <person name="Blanchette R.A."/>
            <person name="Cullen D."/>
        </authorList>
    </citation>
    <scope>NUCLEOTIDE SEQUENCE [LARGE SCALE GENOMIC DNA]</scope>
    <source>
        <strain evidence="9 10">11061_1 CR5-6</strain>
    </source>
</reference>
<dbReference type="PANTHER" id="PTHR45962:SF1">
    <property type="entry name" value="N-FATTY-ACYL-AMINO ACID SYNTHASE_HYDROLASE PM20D1"/>
    <property type="match status" value="1"/>
</dbReference>
<comment type="similarity">
    <text evidence="1">Belongs to the peptidase M20A family.</text>
</comment>
<evidence type="ECO:0000313" key="10">
    <source>
        <dbReference type="Proteomes" id="UP000053257"/>
    </source>
</evidence>
<dbReference type="STRING" id="745531.A0A0C3RZU6"/>
<dbReference type="InterPro" id="IPR002933">
    <property type="entry name" value="Peptidase_M20"/>
</dbReference>
<dbReference type="InterPro" id="IPR047177">
    <property type="entry name" value="Pept_M20A"/>
</dbReference>
<feature type="active site" description="Proton acceptor" evidence="6">
    <location>
        <position position="189"/>
    </location>
</feature>
<dbReference type="InterPro" id="IPR017141">
    <property type="entry name" value="Pept_M20_carboxypep"/>
</dbReference>
<dbReference type="SUPFAM" id="SSF55031">
    <property type="entry name" value="Bacterial exopeptidase dimerisation domain"/>
    <property type="match status" value="1"/>
</dbReference>
<dbReference type="AlphaFoldDB" id="A0A0C3RZU6"/>
<dbReference type="InterPro" id="IPR011650">
    <property type="entry name" value="Peptidase_M20_dimer"/>
</dbReference>
<keyword evidence="3 7" id="KW-0479">Metal-binding</keyword>
<sequence>MGAAASAVEDQSNLAYPSSGLTHRSLDLALDDLYGTQDFALEVADRLGAIIRVPSESYDDFGKIGEDDRWQTFAVLHTELKRLFPSVYETLDVVNVNTYAQIITWRGTETNLLPLMLTAHMDVVPVDASTSDSWTYPPYSGYFDGTWVWGRGTCDDKVDLLSLLTTVESMIKAGFVPSRTIVLAFGIDEESAGTQGAPYIAQYLEDIYGKNKIAAILDEGAAYETPYGGNVIFANPATAEKGYLDLRVEVSTPGGHSSVPPSHTGIGMLASVIAELEAHPHEPSLKRSDTFFQEIQCAAAFGPELPESIKQLAYDAVEDDNALGNLSQALLEWDPAAIAKLSTTQAVDVISGGVKVNALPENVWALVNHRIAEHSSVSELQDRIISIVGPVAVMYNLTLRAFGKNITTGDKGQLTLTDAFDTALEPAPTTPVRDSEPYGILAGTIVAALQSSPGYDGSQIIVSPSLAIDTKSYWNLTRNIYRYAHVPADAYFNGLHTVNEAIKLDAVIGRIRFYTRFILNWDEAAVAQTVF</sequence>
<evidence type="ECO:0000256" key="7">
    <source>
        <dbReference type="PIRSR" id="PIRSR037217-2"/>
    </source>
</evidence>
<dbReference type="PIRSF" id="PIRSF037217">
    <property type="entry name" value="Carboxypeptidase_S"/>
    <property type="match status" value="1"/>
</dbReference>
<keyword evidence="5 7" id="KW-0862">Zinc</keyword>
<gene>
    <name evidence="9" type="ORF">PHLGIDRAFT_402333</name>
</gene>
<evidence type="ECO:0000256" key="5">
    <source>
        <dbReference type="ARBA" id="ARBA00022833"/>
    </source>
</evidence>
<evidence type="ECO:0000256" key="3">
    <source>
        <dbReference type="ARBA" id="ARBA00022723"/>
    </source>
</evidence>
<feature type="domain" description="Peptidase M20 dimerisation" evidence="8">
    <location>
        <begin position="238"/>
        <end position="391"/>
    </location>
</feature>
<feature type="binding site" evidence="7">
    <location>
        <position position="155"/>
    </location>
    <ligand>
        <name>Zn(2+)</name>
        <dbReference type="ChEBI" id="CHEBI:29105"/>
        <label>2</label>
    </ligand>
</feature>
<evidence type="ECO:0000256" key="6">
    <source>
        <dbReference type="PIRSR" id="PIRSR037217-1"/>
    </source>
</evidence>
<evidence type="ECO:0000256" key="2">
    <source>
        <dbReference type="ARBA" id="ARBA00022670"/>
    </source>
</evidence>
<name>A0A0C3RZU6_PHLG1</name>
<dbReference type="CDD" id="cd05674">
    <property type="entry name" value="M20_yscS"/>
    <property type="match status" value="1"/>
</dbReference>
<dbReference type="Gene3D" id="3.30.70.360">
    <property type="match status" value="1"/>
</dbReference>
<dbReference type="OrthoDB" id="3064516at2759"/>
<dbReference type="PANTHER" id="PTHR45962">
    <property type="entry name" value="N-FATTY-ACYL-AMINO ACID SYNTHASE/HYDROLASE PM20D1"/>
    <property type="match status" value="1"/>
</dbReference>
<dbReference type="SUPFAM" id="SSF53187">
    <property type="entry name" value="Zn-dependent exopeptidases"/>
    <property type="match status" value="1"/>
</dbReference>
<dbReference type="Pfam" id="PF01546">
    <property type="entry name" value="Peptidase_M20"/>
    <property type="match status" value="1"/>
</dbReference>
<evidence type="ECO:0000256" key="4">
    <source>
        <dbReference type="ARBA" id="ARBA00022801"/>
    </source>
</evidence>
<dbReference type="InterPro" id="IPR036264">
    <property type="entry name" value="Bact_exopeptidase_dim_dom"/>
</dbReference>
<dbReference type="GO" id="GO:0004181">
    <property type="term" value="F:metallocarboxypeptidase activity"/>
    <property type="evidence" value="ECO:0007669"/>
    <property type="project" value="InterPro"/>
</dbReference>
<feature type="binding site" evidence="7">
    <location>
        <position position="218"/>
    </location>
    <ligand>
        <name>Zn(2+)</name>
        <dbReference type="ChEBI" id="CHEBI:29105"/>
        <label>2</label>
    </ligand>
</feature>
<dbReference type="PROSITE" id="PS00758">
    <property type="entry name" value="ARGE_DAPE_CPG2_1"/>
    <property type="match status" value="1"/>
</dbReference>
<keyword evidence="2" id="KW-0645">Protease</keyword>